<reference evidence="6" key="1">
    <citation type="submission" date="2023-03" db="EMBL/GenBank/DDBJ databases">
        <title>Massive genome expansion in bonnet fungi (Mycena s.s.) driven by repeated elements and novel gene families across ecological guilds.</title>
        <authorList>
            <consortium name="Lawrence Berkeley National Laboratory"/>
            <person name="Harder C.B."/>
            <person name="Miyauchi S."/>
            <person name="Viragh M."/>
            <person name="Kuo A."/>
            <person name="Thoen E."/>
            <person name="Andreopoulos B."/>
            <person name="Lu D."/>
            <person name="Skrede I."/>
            <person name="Drula E."/>
            <person name="Henrissat B."/>
            <person name="Morin E."/>
            <person name="Kohler A."/>
            <person name="Barry K."/>
            <person name="LaButti K."/>
            <person name="Morin E."/>
            <person name="Salamov A."/>
            <person name="Lipzen A."/>
            <person name="Mereny Z."/>
            <person name="Hegedus B."/>
            <person name="Baldrian P."/>
            <person name="Stursova M."/>
            <person name="Weitz H."/>
            <person name="Taylor A."/>
            <person name="Grigoriev I.V."/>
            <person name="Nagy L.G."/>
            <person name="Martin F."/>
            <person name="Kauserud H."/>
        </authorList>
    </citation>
    <scope>NUCLEOTIDE SEQUENCE</scope>
    <source>
        <strain evidence="6">CBHHK067</strain>
    </source>
</reference>
<keyword evidence="3" id="KW-0862">Zinc</keyword>
<accession>A0AAD7DH66</accession>
<evidence type="ECO:0000256" key="4">
    <source>
        <dbReference type="PROSITE-ProRule" id="PRU00134"/>
    </source>
</evidence>
<dbReference type="SUPFAM" id="SSF144232">
    <property type="entry name" value="HIT/MYND zinc finger-like"/>
    <property type="match status" value="1"/>
</dbReference>
<evidence type="ECO:0000313" key="7">
    <source>
        <dbReference type="Proteomes" id="UP001221757"/>
    </source>
</evidence>
<evidence type="ECO:0000256" key="1">
    <source>
        <dbReference type="ARBA" id="ARBA00022723"/>
    </source>
</evidence>
<dbReference type="EMBL" id="JARKIE010000066">
    <property type="protein sequence ID" value="KAJ7690187.1"/>
    <property type="molecule type" value="Genomic_DNA"/>
</dbReference>
<sequence>MSRAAPTTHPALRLDVLSRISNPLRLRRARSGAKGSVSDLELLAAASEETTPSQAQLLLPVFYANLDASAIPTAAELDAPKIPSSIECAIWAIRGLPGIIESSLFPPDASTDLWRRFHPWLFFLHTYRDDVARRTNIDLTQMYFVFGKVLAQLHEHQPTGRLIDEQAGVQAVCTRLWMFAVDVPADVREATFANTGCRSLPLVNPARPVNFGEILDEAGGLADLAAFVVKHLVVSVPNARSSSTTVIFFSLAATFMKDADTCTFPLHKALQSAGIIGPLIKGLLALNNNTHPMNRNLRASFVLLLNDYLVTPSGMAEALDAGLLRLLMSCADLPAVSFTIATSIQHLLDLMKRSLVHLSVVLRMEKSFGDLTTTTAFRKSVMYPQWQQLERILKGRCAVLKKLDAQKHASLKACDNLECEGPFRPKAEFMRCGWCSTTYYCSTACQTVEWKTGGHREVCEILRSVRLRETPSGTRDRSFFRALVHHEYLAAKADILRKQITFSQKSPKTAFYTSFDYDNDEGTVSISILPIPMLRTNSSAEQHSWTSMWNYHQRRVAKSGGKIDLHLVAVGEGPAPRRRIFRMFVMRSATAAIHEARERLVQERMSTDRMARELRDIAALDVLEIH</sequence>
<dbReference type="Gene3D" id="6.10.140.2220">
    <property type="match status" value="1"/>
</dbReference>
<dbReference type="Proteomes" id="UP001221757">
    <property type="component" value="Unassembled WGS sequence"/>
</dbReference>
<feature type="domain" description="MYND-type" evidence="5">
    <location>
        <begin position="419"/>
        <end position="459"/>
    </location>
</feature>
<organism evidence="6 7">
    <name type="scientific">Mycena rosella</name>
    <name type="common">Pink bonnet</name>
    <name type="synonym">Agaricus rosellus</name>
    <dbReference type="NCBI Taxonomy" id="1033263"/>
    <lineage>
        <taxon>Eukaryota</taxon>
        <taxon>Fungi</taxon>
        <taxon>Dikarya</taxon>
        <taxon>Basidiomycota</taxon>
        <taxon>Agaricomycotina</taxon>
        <taxon>Agaricomycetes</taxon>
        <taxon>Agaricomycetidae</taxon>
        <taxon>Agaricales</taxon>
        <taxon>Marasmiineae</taxon>
        <taxon>Mycenaceae</taxon>
        <taxon>Mycena</taxon>
    </lineage>
</organism>
<dbReference type="PROSITE" id="PS50865">
    <property type="entry name" value="ZF_MYND_2"/>
    <property type="match status" value="1"/>
</dbReference>
<evidence type="ECO:0000259" key="5">
    <source>
        <dbReference type="PROSITE" id="PS50865"/>
    </source>
</evidence>
<protein>
    <recommendedName>
        <fullName evidence="5">MYND-type domain-containing protein</fullName>
    </recommendedName>
</protein>
<name>A0AAD7DH66_MYCRO</name>
<keyword evidence="2 4" id="KW-0863">Zinc-finger</keyword>
<dbReference type="AlphaFoldDB" id="A0AAD7DH66"/>
<evidence type="ECO:0000256" key="2">
    <source>
        <dbReference type="ARBA" id="ARBA00022771"/>
    </source>
</evidence>
<keyword evidence="1" id="KW-0479">Metal-binding</keyword>
<evidence type="ECO:0000256" key="3">
    <source>
        <dbReference type="ARBA" id="ARBA00022833"/>
    </source>
</evidence>
<keyword evidence="7" id="KW-1185">Reference proteome</keyword>
<gene>
    <name evidence="6" type="ORF">B0H17DRAFT_1179936</name>
</gene>
<dbReference type="Pfam" id="PF01753">
    <property type="entry name" value="zf-MYND"/>
    <property type="match status" value="1"/>
</dbReference>
<dbReference type="InterPro" id="IPR002893">
    <property type="entry name" value="Znf_MYND"/>
</dbReference>
<comment type="caution">
    <text evidence="6">The sequence shown here is derived from an EMBL/GenBank/DDBJ whole genome shotgun (WGS) entry which is preliminary data.</text>
</comment>
<dbReference type="GO" id="GO:0008270">
    <property type="term" value="F:zinc ion binding"/>
    <property type="evidence" value="ECO:0007669"/>
    <property type="project" value="UniProtKB-KW"/>
</dbReference>
<evidence type="ECO:0000313" key="6">
    <source>
        <dbReference type="EMBL" id="KAJ7690187.1"/>
    </source>
</evidence>
<proteinExistence type="predicted"/>